<dbReference type="AlphaFoldDB" id="A0A0H5QS07"/>
<organism evidence="1">
    <name type="scientific">Spongospora subterranea</name>
    <dbReference type="NCBI Taxonomy" id="70186"/>
    <lineage>
        <taxon>Eukaryota</taxon>
        <taxon>Sar</taxon>
        <taxon>Rhizaria</taxon>
        <taxon>Endomyxa</taxon>
        <taxon>Phytomyxea</taxon>
        <taxon>Plasmodiophorida</taxon>
        <taxon>Plasmodiophoridae</taxon>
        <taxon>Spongospora</taxon>
    </lineage>
</organism>
<protein>
    <submittedName>
        <fullName evidence="1">Uncharacterized protein</fullName>
    </submittedName>
</protein>
<evidence type="ECO:0000313" key="1">
    <source>
        <dbReference type="EMBL" id="CRZ04775.1"/>
    </source>
</evidence>
<dbReference type="PANTHER" id="PTHR35385">
    <property type="entry name" value="PROTEIN B, PUTATIVE-RELATED-RELATED"/>
    <property type="match status" value="1"/>
</dbReference>
<accession>A0A0H5QS07</accession>
<dbReference type="EMBL" id="HACM01004333">
    <property type="protein sequence ID" value="CRZ04775.1"/>
    <property type="molecule type" value="Transcribed_RNA"/>
</dbReference>
<proteinExistence type="predicted"/>
<dbReference type="PANTHER" id="PTHR35385:SF2">
    <property type="entry name" value="PROTEIN B, PUTATIVE-RELATED"/>
    <property type="match status" value="1"/>
</dbReference>
<name>A0A0H5QS07_9EUKA</name>
<sequence length="206" mass="24243">MVPEETHHYGELIPLSDLEQFKFPIELPEGFQYKFERFTLFCPATIKFGAEFRVNIGCEAETISWFDKFKGCNWLSMKLDPNKGKSINIRTYSFKQGFICQHGYSYAADPELRSNNHGQQRRVKCIDCKMHIQLAIRKLTLKTRRTYQLLDHFPLFVRLYYNHNHIHFSVRSLSHNNVSLQHRVSVGSNACWKKSHFEQANCLKGH</sequence>
<reference evidence="1" key="1">
    <citation type="submission" date="2015-04" db="EMBL/GenBank/DDBJ databases">
        <title>The genome sequence of the plant pathogenic Rhizarian Plasmodiophora brassicae reveals insights in its biotrophic life cycle and the origin of chitin synthesis.</title>
        <authorList>
            <person name="Schwelm A."/>
            <person name="Fogelqvist J."/>
            <person name="Knaust A."/>
            <person name="Julke S."/>
            <person name="Lilja T."/>
            <person name="Dhandapani V."/>
            <person name="Bonilla-Rosso G."/>
            <person name="Karlsson M."/>
            <person name="Shevchenko A."/>
            <person name="Choi S.R."/>
            <person name="Kim H.G."/>
            <person name="Park J.Y."/>
            <person name="Lim Y.P."/>
            <person name="Ludwig-Muller J."/>
            <person name="Dixelius C."/>
        </authorList>
    </citation>
    <scope>NUCLEOTIDE SEQUENCE</scope>
    <source>
        <tissue evidence="1">Potato root galls</tissue>
    </source>
</reference>